<dbReference type="EMBL" id="MN740216">
    <property type="protein sequence ID" value="QHT94159.1"/>
    <property type="molecule type" value="Genomic_DNA"/>
</dbReference>
<dbReference type="AlphaFoldDB" id="A0A6C0IMW1"/>
<evidence type="ECO:0000313" key="1">
    <source>
        <dbReference type="EMBL" id="QHT94159.1"/>
    </source>
</evidence>
<sequence>MPFFMFGSKNANNNNTISDSNFDPFHNQDNNTIDEDKRFSIVNLEKDVNEYMNYRSKYYFYNNKLKKSFIIRRRTYKKKEKIYYNHYINKMKYLEETYRRTNNYTKYHAQLEKLPNANVIDDGFNLFSNLNENENENINQNSYDIFG</sequence>
<protein>
    <submittedName>
        <fullName evidence="1">Uncharacterized protein</fullName>
    </submittedName>
</protein>
<accession>A0A6C0IMW1</accession>
<name>A0A6C0IMW1_9ZZZZ</name>
<reference evidence="1" key="1">
    <citation type="journal article" date="2020" name="Nature">
        <title>Giant virus diversity and host interactions through global metagenomics.</title>
        <authorList>
            <person name="Schulz F."/>
            <person name="Roux S."/>
            <person name="Paez-Espino D."/>
            <person name="Jungbluth S."/>
            <person name="Walsh D.A."/>
            <person name="Denef V.J."/>
            <person name="McMahon K.D."/>
            <person name="Konstantinidis K.T."/>
            <person name="Eloe-Fadrosh E.A."/>
            <person name="Kyrpides N.C."/>
            <person name="Woyke T."/>
        </authorList>
    </citation>
    <scope>NUCLEOTIDE SEQUENCE</scope>
    <source>
        <strain evidence="1">GVMAG-M-3300024258-14</strain>
    </source>
</reference>
<proteinExistence type="predicted"/>
<organism evidence="1">
    <name type="scientific">viral metagenome</name>
    <dbReference type="NCBI Taxonomy" id="1070528"/>
    <lineage>
        <taxon>unclassified sequences</taxon>
        <taxon>metagenomes</taxon>
        <taxon>organismal metagenomes</taxon>
    </lineage>
</organism>